<accession>A0ABV7RSF4</accession>
<protein>
    <submittedName>
        <fullName evidence="1">Uncharacterized protein</fullName>
    </submittedName>
</protein>
<proteinExistence type="predicted"/>
<organism evidence="1 2">
    <name type="scientific">Lysobacter cavernae</name>
    <dbReference type="NCBI Taxonomy" id="1685901"/>
    <lineage>
        <taxon>Bacteria</taxon>
        <taxon>Pseudomonadati</taxon>
        <taxon>Pseudomonadota</taxon>
        <taxon>Gammaproteobacteria</taxon>
        <taxon>Lysobacterales</taxon>
        <taxon>Lysobacteraceae</taxon>
        <taxon>Lysobacter</taxon>
    </lineage>
</organism>
<dbReference type="Proteomes" id="UP001595740">
    <property type="component" value="Unassembled WGS sequence"/>
</dbReference>
<keyword evidence="2" id="KW-1185">Reference proteome</keyword>
<gene>
    <name evidence="1" type="ORF">ACFOLC_16105</name>
</gene>
<feature type="non-terminal residue" evidence="1">
    <location>
        <position position="1"/>
    </location>
</feature>
<reference evidence="2" key="1">
    <citation type="journal article" date="2019" name="Int. J. Syst. Evol. Microbiol.">
        <title>The Global Catalogue of Microorganisms (GCM) 10K type strain sequencing project: providing services to taxonomists for standard genome sequencing and annotation.</title>
        <authorList>
            <consortium name="The Broad Institute Genomics Platform"/>
            <consortium name="The Broad Institute Genome Sequencing Center for Infectious Disease"/>
            <person name="Wu L."/>
            <person name="Ma J."/>
        </authorList>
    </citation>
    <scope>NUCLEOTIDE SEQUENCE [LARGE SCALE GENOMIC DNA]</scope>
    <source>
        <strain evidence="2">KCTC 42875</strain>
    </source>
</reference>
<dbReference type="RefSeq" id="WP_386760285.1">
    <property type="nucleotide sequence ID" value="NZ_JBHRXK010000029.1"/>
</dbReference>
<evidence type="ECO:0000313" key="1">
    <source>
        <dbReference type="EMBL" id="MFC3552524.1"/>
    </source>
</evidence>
<comment type="caution">
    <text evidence="1">The sequence shown here is derived from an EMBL/GenBank/DDBJ whole genome shotgun (WGS) entry which is preliminary data.</text>
</comment>
<name>A0ABV7RSF4_9GAMM</name>
<sequence>SKPNLLRSGKNMAEKACHVFTSTTQVGLTQALGRTGKFAFRRCVRASHWCAPDRPAPHLAMRARQEFGGGWRRLVVFA</sequence>
<evidence type="ECO:0000313" key="2">
    <source>
        <dbReference type="Proteomes" id="UP001595740"/>
    </source>
</evidence>
<dbReference type="EMBL" id="JBHRXK010000029">
    <property type="protein sequence ID" value="MFC3552524.1"/>
    <property type="molecule type" value="Genomic_DNA"/>
</dbReference>